<evidence type="ECO:0000256" key="6">
    <source>
        <dbReference type="PIRNR" id="PIRNR002854"/>
    </source>
</evidence>
<dbReference type="Gene3D" id="3.40.190.10">
    <property type="entry name" value="Periplasmic binding protein-like II"/>
    <property type="match status" value="2"/>
</dbReference>
<gene>
    <name evidence="9" type="ORF">G7057_04445</name>
</gene>
<protein>
    <recommendedName>
        <fullName evidence="6">Lipoprotein</fullName>
    </recommendedName>
</protein>
<keyword evidence="3" id="KW-0472">Membrane</keyword>
<sequence length="279" mass="29900">MNKKLISLSSAALVLFLGACGNTSDADSASSTEEVVEVSVGVVSEVEVDVWEDVKERLVAENIDLKIEQFTDYVQPNVALSDGSLDLNAFQHVAYLEEFNANNGSDIVPIGFTYVSPLGLYSDSVDDYADIPEGAEIAIPNDVTNGGRALLLLQAIDLITLDEAAGTNATVSDITDNPKNITFTELDASQTARSLGDVDAAIINTNYATDSGLNPSEDALFLDTDNIAEVSEIYKNVVATRSEDKDNATYLKVVEAYQSEETAAKLEEVTKGNDVPAWE</sequence>
<dbReference type="PANTHER" id="PTHR30429">
    <property type="entry name" value="D-METHIONINE-BINDING LIPOPROTEIN METQ"/>
    <property type="match status" value="1"/>
</dbReference>
<evidence type="ECO:0000256" key="5">
    <source>
        <dbReference type="ARBA" id="ARBA00023288"/>
    </source>
</evidence>
<keyword evidence="5 6" id="KW-0449">Lipoprotein</keyword>
<accession>A0A6G7K949</accession>
<dbReference type="Pfam" id="PF03180">
    <property type="entry name" value="Lipoprotein_9"/>
    <property type="match status" value="1"/>
</dbReference>
<dbReference type="PROSITE" id="PS51257">
    <property type="entry name" value="PROKAR_LIPOPROTEIN"/>
    <property type="match status" value="1"/>
</dbReference>
<evidence type="ECO:0000256" key="2">
    <source>
        <dbReference type="ARBA" id="ARBA00022729"/>
    </source>
</evidence>
<feature type="chain" id="PRO_5038449932" description="Lipoprotein" evidence="8">
    <location>
        <begin position="27"/>
        <end position="279"/>
    </location>
</feature>
<evidence type="ECO:0000256" key="4">
    <source>
        <dbReference type="ARBA" id="ARBA00023139"/>
    </source>
</evidence>
<dbReference type="PANTHER" id="PTHR30429:SF1">
    <property type="entry name" value="D-METHIONINE-BINDING LIPOPROTEIN METQ-RELATED"/>
    <property type="match status" value="1"/>
</dbReference>
<proteinExistence type="inferred from homology"/>
<evidence type="ECO:0000256" key="7">
    <source>
        <dbReference type="PIRSR" id="PIRSR002854-1"/>
    </source>
</evidence>
<dbReference type="GO" id="GO:0016020">
    <property type="term" value="C:membrane"/>
    <property type="evidence" value="ECO:0007669"/>
    <property type="project" value="UniProtKB-SubCell"/>
</dbReference>
<dbReference type="RefSeq" id="WP_166161642.1">
    <property type="nucleotide sequence ID" value="NZ_CP049740.1"/>
</dbReference>
<dbReference type="PIRSF" id="PIRSF002854">
    <property type="entry name" value="MetQ"/>
    <property type="match status" value="1"/>
</dbReference>
<feature type="lipid moiety-binding region" description="S-diacylglycerol cysteine" evidence="7">
    <location>
        <position position="20"/>
    </location>
</feature>
<keyword evidence="10" id="KW-1185">Reference proteome</keyword>
<keyword evidence="2 8" id="KW-0732">Signal</keyword>
<dbReference type="KEGG" id="jar:G7057_04445"/>
<dbReference type="AlphaFoldDB" id="A0A6G7K949"/>
<keyword evidence="4" id="KW-0564">Palmitate</keyword>
<evidence type="ECO:0000313" key="10">
    <source>
        <dbReference type="Proteomes" id="UP000501451"/>
    </source>
</evidence>
<dbReference type="InterPro" id="IPR004872">
    <property type="entry name" value="Lipoprotein_NlpA"/>
</dbReference>
<dbReference type="EMBL" id="CP049740">
    <property type="protein sequence ID" value="QII81799.1"/>
    <property type="molecule type" value="Genomic_DNA"/>
</dbReference>
<dbReference type="Proteomes" id="UP000501451">
    <property type="component" value="Chromosome"/>
</dbReference>
<name>A0A6G7K949_9LACT</name>
<dbReference type="SUPFAM" id="SSF53850">
    <property type="entry name" value="Periplasmic binding protein-like II"/>
    <property type="match status" value="1"/>
</dbReference>
<reference evidence="9 10" key="1">
    <citation type="journal article" date="2017" name="Int. J. Syst. Evol. Microbiol.">
        <title>Jeotgalibaca porci sp. nov. and Jeotgalibaca arthritidis sp. nov., isolated from pigs, and emended description of the genus Jeotgalibaca.</title>
        <authorList>
            <person name="Zamora L."/>
            <person name="Perez-Sancho M."/>
            <person name="Dominguez L."/>
            <person name="Fernandez-Garayzabal J.F."/>
            <person name="Vela A.I."/>
        </authorList>
    </citation>
    <scope>NUCLEOTIDE SEQUENCE [LARGE SCALE GENOMIC DNA]</scope>
    <source>
        <strain evidence="9 10">CECT 9157</strain>
    </source>
</reference>
<evidence type="ECO:0000256" key="1">
    <source>
        <dbReference type="ARBA" id="ARBA00004635"/>
    </source>
</evidence>
<comment type="similarity">
    <text evidence="6">Belongs to the nlpA lipoprotein family.</text>
</comment>
<evidence type="ECO:0000256" key="3">
    <source>
        <dbReference type="ARBA" id="ARBA00023136"/>
    </source>
</evidence>
<evidence type="ECO:0000313" key="9">
    <source>
        <dbReference type="EMBL" id="QII81799.1"/>
    </source>
</evidence>
<organism evidence="9 10">
    <name type="scientific">Jeotgalibaca arthritidis</name>
    <dbReference type="NCBI Taxonomy" id="1868794"/>
    <lineage>
        <taxon>Bacteria</taxon>
        <taxon>Bacillati</taxon>
        <taxon>Bacillota</taxon>
        <taxon>Bacilli</taxon>
        <taxon>Lactobacillales</taxon>
        <taxon>Carnobacteriaceae</taxon>
        <taxon>Jeotgalibaca</taxon>
    </lineage>
</organism>
<evidence type="ECO:0000256" key="8">
    <source>
        <dbReference type="SAM" id="SignalP"/>
    </source>
</evidence>
<feature type="signal peptide" evidence="8">
    <location>
        <begin position="1"/>
        <end position="26"/>
    </location>
</feature>
<comment type="subcellular location">
    <subcellularLocation>
        <location evidence="1">Membrane</location>
        <topology evidence="1">Lipid-anchor</topology>
    </subcellularLocation>
</comment>